<dbReference type="AlphaFoldDB" id="A0A8H4QQT4"/>
<dbReference type="GO" id="GO:0005737">
    <property type="term" value="C:cytoplasm"/>
    <property type="evidence" value="ECO:0007669"/>
    <property type="project" value="TreeGrafter"/>
</dbReference>
<keyword evidence="4" id="KW-1185">Reference proteome</keyword>
<evidence type="ECO:0000313" key="3">
    <source>
        <dbReference type="EMBL" id="KAF4615662.1"/>
    </source>
</evidence>
<accession>A0A8H4QQT4</accession>
<dbReference type="PRINTS" id="PR00081">
    <property type="entry name" value="GDHRDH"/>
</dbReference>
<evidence type="ECO:0000313" key="4">
    <source>
        <dbReference type="Proteomes" id="UP000521872"/>
    </source>
</evidence>
<evidence type="ECO:0000256" key="2">
    <source>
        <dbReference type="RuleBase" id="RU000363"/>
    </source>
</evidence>
<proteinExistence type="inferred from homology"/>
<dbReference type="Proteomes" id="UP000521872">
    <property type="component" value="Unassembled WGS sequence"/>
</dbReference>
<dbReference type="SUPFAM" id="SSF51735">
    <property type="entry name" value="NAD(P)-binding Rossmann-fold domains"/>
    <property type="match status" value="1"/>
</dbReference>
<dbReference type="Pfam" id="PF00106">
    <property type="entry name" value="adh_short"/>
    <property type="match status" value="1"/>
</dbReference>
<dbReference type="PANTHER" id="PTHR43544">
    <property type="entry name" value="SHORT-CHAIN DEHYDROGENASE/REDUCTASE"/>
    <property type="match status" value="1"/>
</dbReference>
<dbReference type="PANTHER" id="PTHR43544:SF12">
    <property type="entry name" value="NAD(P)-BINDING ROSSMANN-FOLD SUPERFAMILY PROTEIN"/>
    <property type="match status" value="1"/>
</dbReference>
<protein>
    <submittedName>
        <fullName evidence="3">Uncharacterized protein</fullName>
    </submittedName>
</protein>
<dbReference type="InterPro" id="IPR051468">
    <property type="entry name" value="Fungal_SecMetab_SDRs"/>
</dbReference>
<dbReference type="Gene3D" id="3.40.50.720">
    <property type="entry name" value="NAD(P)-binding Rossmann-like Domain"/>
    <property type="match status" value="1"/>
</dbReference>
<organism evidence="3 4">
    <name type="scientific">Agrocybe pediades</name>
    <dbReference type="NCBI Taxonomy" id="84607"/>
    <lineage>
        <taxon>Eukaryota</taxon>
        <taxon>Fungi</taxon>
        <taxon>Dikarya</taxon>
        <taxon>Basidiomycota</taxon>
        <taxon>Agaricomycotina</taxon>
        <taxon>Agaricomycetes</taxon>
        <taxon>Agaricomycetidae</taxon>
        <taxon>Agaricales</taxon>
        <taxon>Agaricineae</taxon>
        <taxon>Strophariaceae</taxon>
        <taxon>Agrocybe</taxon>
    </lineage>
</organism>
<dbReference type="InterPro" id="IPR002347">
    <property type="entry name" value="SDR_fam"/>
</dbReference>
<dbReference type="GO" id="GO:0016491">
    <property type="term" value="F:oxidoreductase activity"/>
    <property type="evidence" value="ECO:0007669"/>
    <property type="project" value="TreeGrafter"/>
</dbReference>
<comment type="caution">
    <text evidence="3">The sequence shown here is derived from an EMBL/GenBank/DDBJ whole genome shotgun (WGS) entry which is preliminary data.</text>
</comment>
<reference evidence="3 4" key="1">
    <citation type="submission" date="2019-12" db="EMBL/GenBank/DDBJ databases">
        <authorList>
            <person name="Floudas D."/>
            <person name="Bentzer J."/>
            <person name="Ahren D."/>
            <person name="Johansson T."/>
            <person name="Persson P."/>
            <person name="Tunlid A."/>
        </authorList>
    </citation>
    <scope>NUCLEOTIDE SEQUENCE [LARGE SCALE GENOMIC DNA]</scope>
    <source>
        <strain evidence="3 4">CBS 102.39</strain>
    </source>
</reference>
<sequence>MASLRSLDATWEVELFLALESTSSLNTASASLIIDHQTPTPDTSTLAQNQSILYGMVANMYRILIIGANRGIGHELATRFSLRGHTVYGTYRPQSRNDETVRKMIESTTVTALELDFTEEESIIRAASTFPSDSLDVLINCAGVYYMWDDKPFTELTAEHFLDHFKVNTLGPFLASKHFLPLLSKSPSVGKIINVSSDFASISDNTGGNACYRVSKAALNQLTKTMAIDLAKTAPNVLTLSVHPGYVATKMTGYFGEDDMDECMSGLVKVVEEFGTKSAPPSLSSGGYVRWNGEKMSL</sequence>
<comment type="similarity">
    <text evidence="1 2">Belongs to the short-chain dehydrogenases/reductases (SDR) family.</text>
</comment>
<dbReference type="PRINTS" id="PR00080">
    <property type="entry name" value="SDRFAMILY"/>
</dbReference>
<dbReference type="CDD" id="cd05325">
    <property type="entry name" value="carb_red_sniffer_like_SDR_c"/>
    <property type="match status" value="1"/>
</dbReference>
<evidence type="ECO:0000256" key="1">
    <source>
        <dbReference type="ARBA" id="ARBA00006484"/>
    </source>
</evidence>
<name>A0A8H4QQT4_9AGAR</name>
<dbReference type="InterPro" id="IPR036291">
    <property type="entry name" value="NAD(P)-bd_dom_sf"/>
</dbReference>
<dbReference type="EMBL" id="JAACJL010000034">
    <property type="protein sequence ID" value="KAF4615662.1"/>
    <property type="molecule type" value="Genomic_DNA"/>
</dbReference>
<gene>
    <name evidence="3" type="ORF">D9613_012530</name>
</gene>